<evidence type="ECO:0000256" key="6">
    <source>
        <dbReference type="ARBA" id="ARBA00023136"/>
    </source>
</evidence>
<dbReference type="AlphaFoldDB" id="A0A4P9K5P7"/>
<dbReference type="PANTHER" id="PTHR30069">
    <property type="entry name" value="TONB-DEPENDENT OUTER MEMBRANE RECEPTOR"/>
    <property type="match status" value="1"/>
</dbReference>
<dbReference type="Pfam" id="PF00593">
    <property type="entry name" value="TonB_dep_Rec_b-barrel"/>
    <property type="match status" value="1"/>
</dbReference>
<evidence type="ECO:0000256" key="10">
    <source>
        <dbReference type="SAM" id="SignalP"/>
    </source>
</evidence>
<feature type="domain" description="TonB-dependent receptor plug" evidence="12">
    <location>
        <begin position="51"/>
        <end position="155"/>
    </location>
</feature>
<dbReference type="Gene3D" id="2.170.130.10">
    <property type="entry name" value="TonB-dependent receptor, plug domain"/>
    <property type="match status" value="1"/>
</dbReference>
<keyword evidence="4 8" id="KW-0812">Transmembrane</keyword>
<dbReference type="InterPro" id="IPR036942">
    <property type="entry name" value="Beta-barrel_TonB_sf"/>
</dbReference>
<evidence type="ECO:0000256" key="9">
    <source>
        <dbReference type="RuleBase" id="RU003357"/>
    </source>
</evidence>
<keyword evidence="7 8" id="KW-0998">Cell outer membrane</keyword>
<dbReference type="InterPro" id="IPR039426">
    <property type="entry name" value="TonB-dep_rcpt-like"/>
</dbReference>
<keyword evidence="14" id="KW-1185">Reference proteome</keyword>
<dbReference type="PROSITE" id="PS52016">
    <property type="entry name" value="TONB_DEPENDENT_REC_3"/>
    <property type="match status" value="1"/>
</dbReference>
<dbReference type="PANTHER" id="PTHR30069:SF27">
    <property type="entry name" value="BLL4766 PROTEIN"/>
    <property type="match status" value="1"/>
</dbReference>
<dbReference type="InterPro" id="IPR012910">
    <property type="entry name" value="Plug_dom"/>
</dbReference>
<dbReference type="EMBL" id="CP040602">
    <property type="protein sequence ID" value="QCU90344.1"/>
    <property type="molecule type" value="Genomic_DNA"/>
</dbReference>
<dbReference type="Pfam" id="PF07715">
    <property type="entry name" value="Plug"/>
    <property type="match status" value="1"/>
</dbReference>
<dbReference type="SUPFAM" id="SSF56935">
    <property type="entry name" value="Porins"/>
    <property type="match status" value="1"/>
</dbReference>
<evidence type="ECO:0000313" key="13">
    <source>
        <dbReference type="EMBL" id="QCU90344.1"/>
    </source>
</evidence>
<evidence type="ECO:0000256" key="2">
    <source>
        <dbReference type="ARBA" id="ARBA00022448"/>
    </source>
</evidence>
<dbReference type="OrthoDB" id="8727862at2"/>
<dbReference type="InterPro" id="IPR037066">
    <property type="entry name" value="Plug_dom_sf"/>
</dbReference>
<feature type="signal peptide" evidence="10">
    <location>
        <begin position="1"/>
        <end position="25"/>
    </location>
</feature>
<evidence type="ECO:0000256" key="3">
    <source>
        <dbReference type="ARBA" id="ARBA00022452"/>
    </source>
</evidence>
<evidence type="ECO:0000313" key="14">
    <source>
        <dbReference type="Proteomes" id="UP000304864"/>
    </source>
</evidence>
<dbReference type="Gene3D" id="2.40.170.20">
    <property type="entry name" value="TonB-dependent receptor, beta-barrel domain"/>
    <property type="match status" value="1"/>
</dbReference>
<dbReference type="GO" id="GO:0044718">
    <property type="term" value="P:siderophore transmembrane transport"/>
    <property type="evidence" value="ECO:0007669"/>
    <property type="project" value="TreeGrafter"/>
</dbReference>
<feature type="domain" description="TonB-dependent receptor-like beta-barrel" evidence="11">
    <location>
        <begin position="224"/>
        <end position="619"/>
    </location>
</feature>
<evidence type="ECO:0000259" key="11">
    <source>
        <dbReference type="Pfam" id="PF00593"/>
    </source>
</evidence>
<dbReference type="KEGG" id="thig:FE785_06725"/>
<protein>
    <submittedName>
        <fullName evidence="13">TonB-dependent receptor</fullName>
    </submittedName>
</protein>
<comment type="similarity">
    <text evidence="8 9">Belongs to the TonB-dependent receptor family.</text>
</comment>
<keyword evidence="10" id="KW-0732">Signal</keyword>
<keyword evidence="6 8" id="KW-0472">Membrane</keyword>
<reference evidence="13 14" key="1">
    <citation type="submission" date="2019-05" db="EMBL/GenBank/DDBJ databases">
        <title>Thiomicrorhabdus sediminis sp. nov, a novel sulfur-oxidizing bacterium isolated from coastal sediment.</title>
        <authorList>
            <person name="Liu X."/>
        </authorList>
    </citation>
    <scope>NUCLEOTIDE SEQUENCE [LARGE SCALE GENOMIC DNA]</scope>
    <source>
        <strain evidence="13 14">G1</strain>
    </source>
</reference>
<evidence type="ECO:0000256" key="7">
    <source>
        <dbReference type="ARBA" id="ARBA00023237"/>
    </source>
</evidence>
<accession>A0A4P9K5P7</accession>
<proteinExistence type="inferred from homology"/>
<organism evidence="13 14">
    <name type="scientific">Thiomicrorhabdus sediminis</name>
    <dbReference type="NCBI Taxonomy" id="2580412"/>
    <lineage>
        <taxon>Bacteria</taxon>
        <taxon>Pseudomonadati</taxon>
        <taxon>Pseudomonadota</taxon>
        <taxon>Gammaproteobacteria</taxon>
        <taxon>Thiotrichales</taxon>
        <taxon>Piscirickettsiaceae</taxon>
        <taxon>Thiomicrorhabdus</taxon>
    </lineage>
</organism>
<feature type="chain" id="PRO_5020570204" evidence="10">
    <location>
        <begin position="26"/>
        <end position="653"/>
    </location>
</feature>
<dbReference type="Proteomes" id="UP000304864">
    <property type="component" value="Chromosome"/>
</dbReference>
<keyword evidence="2 8" id="KW-0813">Transport</keyword>
<dbReference type="InterPro" id="IPR000531">
    <property type="entry name" value="Beta-barrel_TonB"/>
</dbReference>
<evidence type="ECO:0000256" key="1">
    <source>
        <dbReference type="ARBA" id="ARBA00004571"/>
    </source>
</evidence>
<evidence type="ECO:0000259" key="12">
    <source>
        <dbReference type="Pfam" id="PF07715"/>
    </source>
</evidence>
<keyword evidence="13" id="KW-0675">Receptor</keyword>
<evidence type="ECO:0000256" key="5">
    <source>
        <dbReference type="ARBA" id="ARBA00023077"/>
    </source>
</evidence>
<keyword evidence="5 9" id="KW-0798">TonB box</keyword>
<evidence type="ECO:0000256" key="4">
    <source>
        <dbReference type="ARBA" id="ARBA00022692"/>
    </source>
</evidence>
<gene>
    <name evidence="13" type="ORF">FE785_06725</name>
</gene>
<keyword evidence="3 8" id="KW-1134">Transmembrane beta strand</keyword>
<sequence length="653" mass="73136">MNFTLKLSHLSLGISLASIAFTTQAAMQTTSTLSDIFITSKDKRTTLHSYATRIYTANDIRESGAQNLSEFLSQNTQIQVQPAYGNPFSSSLDLAGYGIESGHENIQIIVDGHSLNNIDGAAVQLNNIDLNSIQSIAILRGAGSVLSGNNSSAGAIIIKTTNPLETKQNINLEAYQSAYNESNKTLNIYEKGQLDNLKLATHIHANQYQNDGSIIVKADGRKNQSESRTLSLGLNGEYKTSQFNLKVENSASDLIYVGSTTLADFQQDPATAQTNGTHQDFERQSYQAKWQQQLNKNHTFAYSLLQTRQTSRYIDYGSRNDYLSNKHKLELSSHWQDLAVQAGFNSTQAYRDSQGWSSNRTHRDDQGHFALVNYQFNNQLTVNAGVRQQSFDYHYQSSTADNQRSDRLNASNIGVNYQVDNHSNWYANYNEGFLAPNIDRFFLFNGSFNGFIEPMTNQNLTIGYNQTTQSFDFEIEAFNNRLKNEIYYNPATFQNTNLDNSHKHGLNLNAKLYLNKLNLGAGYSYVKATIESGSYAGKILPGVAENTLSLFAQYDMDNSQLFSALPTQSLRLEHKQTSALYAISDFDNSLRRHPGYQSTDISYKLANKNLSITLGVNNLFAHKNGLYVASAGNIKVYPTLYERRYFAQLNFAL</sequence>
<dbReference type="GO" id="GO:0009279">
    <property type="term" value="C:cell outer membrane"/>
    <property type="evidence" value="ECO:0007669"/>
    <property type="project" value="UniProtKB-SubCell"/>
</dbReference>
<evidence type="ECO:0000256" key="8">
    <source>
        <dbReference type="PROSITE-ProRule" id="PRU01360"/>
    </source>
</evidence>
<dbReference type="GO" id="GO:0015344">
    <property type="term" value="F:siderophore uptake transmembrane transporter activity"/>
    <property type="evidence" value="ECO:0007669"/>
    <property type="project" value="TreeGrafter"/>
</dbReference>
<comment type="subcellular location">
    <subcellularLocation>
        <location evidence="1 8">Cell outer membrane</location>
        <topology evidence="1 8">Multi-pass membrane protein</topology>
    </subcellularLocation>
</comment>
<name>A0A4P9K5P7_9GAMM</name>